<dbReference type="AlphaFoldDB" id="A0AAE9ZD97"/>
<protein>
    <submittedName>
        <fullName evidence="2">Coq4 family protein</fullName>
    </submittedName>
</protein>
<dbReference type="Proteomes" id="UP001214043">
    <property type="component" value="Chromosome"/>
</dbReference>
<accession>A0AAE9ZD97</accession>
<evidence type="ECO:0000313" key="3">
    <source>
        <dbReference type="Proteomes" id="UP001214043"/>
    </source>
</evidence>
<organism evidence="2 3">
    <name type="scientific">Hyphococcus flavus</name>
    <dbReference type="NCBI Taxonomy" id="1866326"/>
    <lineage>
        <taxon>Bacteria</taxon>
        <taxon>Pseudomonadati</taxon>
        <taxon>Pseudomonadota</taxon>
        <taxon>Alphaproteobacteria</taxon>
        <taxon>Parvularculales</taxon>
        <taxon>Parvularculaceae</taxon>
        <taxon>Hyphococcus</taxon>
    </lineage>
</organism>
<evidence type="ECO:0000313" key="2">
    <source>
        <dbReference type="EMBL" id="WDI32401.1"/>
    </source>
</evidence>
<dbReference type="KEGG" id="hfl:PUV54_04235"/>
<dbReference type="RefSeq" id="WP_274494322.1">
    <property type="nucleotide sequence ID" value="NZ_CP118166.1"/>
</dbReference>
<dbReference type="InterPro" id="IPR007715">
    <property type="entry name" value="Coq4"/>
</dbReference>
<evidence type="ECO:0000256" key="1">
    <source>
        <dbReference type="SAM" id="MobiDB-lite"/>
    </source>
</evidence>
<sequence length="285" mass="32212">MTPKRTATPEEVAPEDIVWINGFPTPPALPVRPWHAFLSVLRLVRNKEDTRQVFEVVSALSGGSSTKLFSRFSASPYGRRVVSEPIKLEKVLGDREYLRTFPEASLARAYLEFMEGENLTPDGLIDAAEEAGIDFRGETQFEEFRRLFLHLDVCHDLWHVLTGYGRDALGELCNLVYTRHQTKNPGFKLIVGIGLLAIKAEKPFQPFQAAIAEAKSNAKQSRWILEYDVEELLMLPLADARARLGITEPEIYNAIPMQVKENLLKPKQTQTQTQREQAHAVRKAA</sequence>
<gene>
    <name evidence="2" type="ORF">PUV54_04235</name>
</gene>
<feature type="region of interest" description="Disordered" evidence="1">
    <location>
        <begin position="266"/>
        <end position="285"/>
    </location>
</feature>
<dbReference type="PANTHER" id="PTHR12922:SF7">
    <property type="entry name" value="UBIQUINONE BIOSYNTHESIS PROTEIN COQ4 HOMOLOG, MITOCHONDRIAL"/>
    <property type="match status" value="1"/>
</dbReference>
<keyword evidence="3" id="KW-1185">Reference proteome</keyword>
<reference evidence="2" key="1">
    <citation type="submission" date="2023-02" db="EMBL/GenBank/DDBJ databases">
        <title>Genome sequence of Hyphococcus flavus.</title>
        <authorList>
            <person name="Rong J.-C."/>
            <person name="Zhao Q."/>
            <person name="Yi M."/>
            <person name="Wu J.-Y."/>
        </authorList>
    </citation>
    <scope>NUCLEOTIDE SEQUENCE</scope>
    <source>
        <strain evidence="2">MCCC 1K03223</strain>
    </source>
</reference>
<proteinExistence type="predicted"/>
<dbReference type="EMBL" id="CP118166">
    <property type="protein sequence ID" value="WDI32401.1"/>
    <property type="molecule type" value="Genomic_DNA"/>
</dbReference>
<dbReference type="GO" id="GO:0006744">
    <property type="term" value="P:ubiquinone biosynthetic process"/>
    <property type="evidence" value="ECO:0007669"/>
    <property type="project" value="InterPro"/>
</dbReference>
<dbReference type="PANTHER" id="PTHR12922">
    <property type="entry name" value="UBIQUINONE BIOSYNTHESIS PROTEIN"/>
    <property type="match status" value="1"/>
</dbReference>
<name>A0AAE9ZD97_9PROT</name>
<dbReference type="Pfam" id="PF05019">
    <property type="entry name" value="Coq4"/>
    <property type="match status" value="1"/>
</dbReference>